<feature type="domain" description="C2" evidence="1">
    <location>
        <begin position="88"/>
        <end position="212"/>
    </location>
</feature>
<gene>
    <name evidence="2" type="ORF">LY90DRAFT_673091</name>
</gene>
<accession>A0A1Y2BQ02</accession>
<organism evidence="2 3">
    <name type="scientific">Neocallimastix californiae</name>
    <dbReference type="NCBI Taxonomy" id="1754190"/>
    <lineage>
        <taxon>Eukaryota</taxon>
        <taxon>Fungi</taxon>
        <taxon>Fungi incertae sedis</taxon>
        <taxon>Chytridiomycota</taxon>
        <taxon>Chytridiomycota incertae sedis</taxon>
        <taxon>Neocallimastigomycetes</taxon>
        <taxon>Neocallimastigales</taxon>
        <taxon>Neocallimastigaceae</taxon>
        <taxon>Neocallimastix</taxon>
    </lineage>
</organism>
<dbReference type="InterPro" id="IPR035892">
    <property type="entry name" value="C2_domain_sf"/>
</dbReference>
<dbReference type="SUPFAM" id="SSF49562">
    <property type="entry name" value="C2 domain (Calcium/lipid-binding domain, CaLB)"/>
    <property type="match status" value="1"/>
</dbReference>
<sequence length="276" mass="31863">MVLEMYRTNGVEYISFATCNVSFKDLLDPSLTNDSNCLKYYNDLISTTDNITIIGNIEYTIRAMIPMNQAIKAYKDRSLALNLLSNTTTSSIEPPISANTRQQYNELTIEIIECQNIKSKDNEKYKNPFVAYKFYIYDEVITDTIWGNLSPKFNNVNKIMLSMSPSLDRYLRTSSLSIAVFNDDKTEENYIFGVANIPLSELANNNSIHGLFDINDDDQNKVGQILVNIEWDKDYSVEPIPLISKYDEYIAKNENSQKNKKHIKEKERYLIIKVIY</sequence>
<evidence type="ECO:0000259" key="1">
    <source>
        <dbReference type="PROSITE" id="PS50004"/>
    </source>
</evidence>
<proteinExistence type="predicted"/>
<reference evidence="2 3" key="1">
    <citation type="submission" date="2016-08" db="EMBL/GenBank/DDBJ databases">
        <title>A Parts List for Fungal Cellulosomes Revealed by Comparative Genomics.</title>
        <authorList>
            <consortium name="DOE Joint Genome Institute"/>
            <person name="Haitjema C.H."/>
            <person name="Gilmore S.P."/>
            <person name="Henske J.K."/>
            <person name="Solomon K.V."/>
            <person name="De Groot R."/>
            <person name="Kuo A."/>
            <person name="Mondo S.J."/>
            <person name="Salamov A.A."/>
            <person name="Labutti K."/>
            <person name="Zhao Z."/>
            <person name="Chiniquy J."/>
            <person name="Barry K."/>
            <person name="Brewer H.M."/>
            <person name="Purvine S.O."/>
            <person name="Wright A.T."/>
            <person name="Boxma B."/>
            <person name="Van Alen T."/>
            <person name="Hackstein J.H."/>
            <person name="Baker S.E."/>
            <person name="Grigoriev I.V."/>
            <person name="O'Malley M.A."/>
        </authorList>
    </citation>
    <scope>NUCLEOTIDE SEQUENCE [LARGE SCALE GENOMIC DNA]</scope>
    <source>
        <strain evidence="2 3">G1</strain>
    </source>
</reference>
<dbReference type="Gene3D" id="2.60.40.150">
    <property type="entry name" value="C2 domain"/>
    <property type="match status" value="2"/>
</dbReference>
<dbReference type="PANTHER" id="PTHR14240:SF1">
    <property type="entry name" value="PROTEIN FANTOM-RELATED"/>
    <property type="match status" value="1"/>
</dbReference>
<evidence type="ECO:0000313" key="2">
    <source>
        <dbReference type="EMBL" id="ORY36255.1"/>
    </source>
</evidence>
<evidence type="ECO:0000313" key="3">
    <source>
        <dbReference type="Proteomes" id="UP000193920"/>
    </source>
</evidence>
<dbReference type="Proteomes" id="UP000193920">
    <property type="component" value="Unassembled WGS sequence"/>
</dbReference>
<dbReference type="GO" id="GO:1905515">
    <property type="term" value="P:non-motile cilium assembly"/>
    <property type="evidence" value="ECO:0007669"/>
    <property type="project" value="TreeGrafter"/>
</dbReference>
<dbReference type="GO" id="GO:0035869">
    <property type="term" value="C:ciliary transition zone"/>
    <property type="evidence" value="ECO:0007669"/>
    <property type="project" value="TreeGrafter"/>
</dbReference>
<dbReference type="AlphaFoldDB" id="A0A1Y2BQ02"/>
<dbReference type="EMBL" id="MCOG01000149">
    <property type="protein sequence ID" value="ORY36255.1"/>
    <property type="molecule type" value="Genomic_DNA"/>
</dbReference>
<dbReference type="PANTHER" id="PTHR14240">
    <property type="entry name" value="RETINITIS PIGMENTOSA GTPASE REGULATOR-INTERACTING PROTEIN"/>
    <property type="match status" value="1"/>
</dbReference>
<dbReference type="PROSITE" id="PS50004">
    <property type="entry name" value="C2"/>
    <property type="match status" value="1"/>
</dbReference>
<comment type="caution">
    <text evidence="2">The sequence shown here is derived from an EMBL/GenBank/DDBJ whole genome shotgun (WGS) entry which is preliminary data.</text>
</comment>
<dbReference type="CDD" id="cd00030">
    <property type="entry name" value="C2"/>
    <property type="match status" value="1"/>
</dbReference>
<dbReference type="OrthoDB" id="2133912at2759"/>
<protein>
    <recommendedName>
        <fullName evidence="1">C2 domain-containing protein</fullName>
    </recommendedName>
</protein>
<dbReference type="SMART" id="SM00239">
    <property type="entry name" value="C2"/>
    <property type="match status" value="1"/>
</dbReference>
<keyword evidence="3" id="KW-1185">Reference proteome</keyword>
<dbReference type="InterPro" id="IPR031139">
    <property type="entry name" value="RPGRIP1_fam"/>
</dbReference>
<dbReference type="InterPro" id="IPR000008">
    <property type="entry name" value="C2_dom"/>
</dbReference>
<name>A0A1Y2BQ02_9FUNG</name>
<dbReference type="STRING" id="1754190.A0A1Y2BQ02"/>
<dbReference type="Pfam" id="PF00168">
    <property type="entry name" value="C2"/>
    <property type="match status" value="1"/>
</dbReference>